<keyword evidence="3" id="KW-0238">DNA-binding</keyword>
<evidence type="ECO:0000256" key="1">
    <source>
        <dbReference type="ARBA" id="ARBA00009437"/>
    </source>
</evidence>
<dbReference type="FunFam" id="1.10.10.10:FF:000001">
    <property type="entry name" value="LysR family transcriptional regulator"/>
    <property type="match status" value="1"/>
</dbReference>
<sequence length="343" mass="38641">MKSYVGDVRQKDTLLKSITLDQLQVFEAAARHSSFTRAAEELFVTQPTVSMQVKHLTQAVGVPLFEYVGKRIYLTEAGKEVLSTCKEIFKCLDRLETTIVDLKGMKQGRLRLAAVTTTKYFIPKLLKPFCQLYPGVSVSLEITNHNVLLSRLNENLDDLYILSCPPEREDMETRAFLDNPIVLVAPIDHPFAHKQNIPLKYLTNEPFIMREQGSGTRKVVQQFFAQNKISVPINLELGSNEAIQQAVSDGLGISALSLHTLNSTDIINKLAILDVEGFPLYRQWHVVYPKKKQLSITASTFLEYLLVQSQQFSVDQKNPLQLMKDLQTISSLATNNVKAKVTS</sequence>
<dbReference type="Proteomes" id="UP000218418">
    <property type="component" value="Chromosome"/>
</dbReference>
<dbReference type="InterPro" id="IPR036390">
    <property type="entry name" value="WH_DNA-bd_sf"/>
</dbReference>
<dbReference type="PANTHER" id="PTHR30126:SF5">
    <property type="entry name" value="HTH-TYPE TRANSCRIPTIONAL ACTIVATOR CMPR"/>
    <property type="match status" value="1"/>
</dbReference>
<dbReference type="SUPFAM" id="SSF53850">
    <property type="entry name" value="Periplasmic binding protein-like II"/>
    <property type="match status" value="1"/>
</dbReference>
<accession>A0A1Z4LHC7</accession>
<evidence type="ECO:0000313" key="6">
    <source>
        <dbReference type="EMBL" id="BAY80614.1"/>
    </source>
</evidence>
<dbReference type="PROSITE" id="PS50931">
    <property type="entry name" value="HTH_LYSR"/>
    <property type="match status" value="1"/>
</dbReference>
<dbReference type="InterPro" id="IPR005119">
    <property type="entry name" value="LysR_subst-bd"/>
</dbReference>
<name>A0A1Z4LHC7_9CYAN</name>
<organism evidence="6 7">
    <name type="scientific">Calothrix parasitica NIES-267</name>
    <dbReference type="NCBI Taxonomy" id="1973488"/>
    <lineage>
        <taxon>Bacteria</taxon>
        <taxon>Bacillati</taxon>
        <taxon>Cyanobacteriota</taxon>
        <taxon>Cyanophyceae</taxon>
        <taxon>Nostocales</taxon>
        <taxon>Calotrichaceae</taxon>
        <taxon>Calothrix</taxon>
    </lineage>
</organism>
<evidence type="ECO:0000313" key="7">
    <source>
        <dbReference type="Proteomes" id="UP000218418"/>
    </source>
</evidence>
<proteinExistence type="inferred from homology"/>
<gene>
    <name evidence="6" type="ORF">NIES267_00710</name>
</gene>
<dbReference type="AlphaFoldDB" id="A0A1Z4LHC7"/>
<protein>
    <submittedName>
        <fullName evidence="6">NdhF3 operon transcriptional regulator</fullName>
    </submittedName>
</protein>
<evidence type="ECO:0000256" key="3">
    <source>
        <dbReference type="ARBA" id="ARBA00023125"/>
    </source>
</evidence>
<dbReference type="CDD" id="cd08419">
    <property type="entry name" value="PBP2_CbbR_RubisCO_like"/>
    <property type="match status" value="1"/>
</dbReference>
<dbReference type="InterPro" id="IPR036388">
    <property type="entry name" value="WH-like_DNA-bd_sf"/>
</dbReference>
<dbReference type="GO" id="GO:0003700">
    <property type="term" value="F:DNA-binding transcription factor activity"/>
    <property type="evidence" value="ECO:0007669"/>
    <property type="project" value="InterPro"/>
</dbReference>
<evidence type="ECO:0000259" key="5">
    <source>
        <dbReference type="PROSITE" id="PS50931"/>
    </source>
</evidence>
<dbReference type="Gene3D" id="1.10.10.10">
    <property type="entry name" value="Winged helix-like DNA-binding domain superfamily/Winged helix DNA-binding domain"/>
    <property type="match status" value="1"/>
</dbReference>
<keyword evidence="7" id="KW-1185">Reference proteome</keyword>
<dbReference type="InterPro" id="IPR000847">
    <property type="entry name" value="LysR_HTH_N"/>
</dbReference>
<dbReference type="PRINTS" id="PR00039">
    <property type="entry name" value="HTHLYSR"/>
</dbReference>
<comment type="similarity">
    <text evidence="1">Belongs to the LysR transcriptional regulatory family.</text>
</comment>
<dbReference type="Pfam" id="PF03466">
    <property type="entry name" value="LysR_substrate"/>
    <property type="match status" value="1"/>
</dbReference>
<evidence type="ECO:0000256" key="4">
    <source>
        <dbReference type="ARBA" id="ARBA00023163"/>
    </source>
</evidence>
<dbReference type="EMBL" id="AP018227">
    <property type="protein sequence ID" value="BAY80614.1"/>
    <property type="molecule type" value="Genomic_DNA"/>
</dbReference>
<keyword evidence="4" id="KW-0804">Transcription</keyword>
<dbReference type="Pfam" id="PF00126">
    <property type="entry name" value="HTH_1"/>
    <property type="match status" value="1"/>
</dbReference>
<dbReference type="GO" id="GO:0000976">
    <property type="term" value="F:transcription cis-regulatory region binding"/>
    <property type="evidence" value="ECO:0007669"/>
    <property type="project" value="TreeGrafter"/>
</dbReference>
<dbReference type="PANTHER" id="PTHR30126">
    <property type="entry name" value="HTH-TYPE TRANSCRIPTIONAL REGULATOR"/>
    <property type="match status" value="1"/>
</dbReference>
<evidence type="ECO:0000256" key="2">
    <source>
        <dbReference type="ARBA" id="ARBA00023015"/>
    </source>
</evidence>
<reference evidence="6 7" key="1">
    <citation type="submission" date="2017-06" db="EMBL/GenBank/DDBJ databases">
        <title>Genome sequencing of cyanobaciteial culture collection at National Institute for Environmental Studies (NIES).</title>
        <authorList>
            <person name="Hirose Y."/>
            <person name="Shimura Y."/>
            <person name="Fujisawa T."/>
            <person name="Nakamura Y."/>
            <person name="Kawachi M."/>
        </authorList>
    </citation>
    <scope>NUCLEOTIDE SEQUENCE [LARGE SCALE GENOMIC DNA]</scope>
    <source>
        <strain evidence="6 7">NIES-267</strain>
    </source>
</reference>
<feature type="domain" description="HTH lysR-type" evidence="5">
    <location>
        <begin position="18"/>
        <end position="75"/>
    </location>
</feature>
<dbReference type="Gene3D" id="3.40.190.290">
    <property type="match status" value="1"/>
</dbReference>
<dbReference type="OrthoDB" id="9778774at2"/>
<keyword evidence="2" id="KW-0805">Transcription regulation</keyword>
<dbReference type="SUPFAM" id="SSF46785">
    <property type="entry name" value="Winged helix' DNA-binding domain"/>
    <property type="match status" value="1"/>
</dbReference>